<feature type="domain" description="CREG-like beta-barrel" evidence="1">
    <location>
        <begin position="99"/>
        <end position="280"/>
    </location>
</feature>
<evidence type="ECO:0000259" key="1">
    <source>
        <dbReference type="Pfam" id="PF13883"/>
    </source>
</evidence>
<accession>A0A8J5FCF3</accession>
<dbReference type="InterPro" id="IPR012349">
    <property type="entry name" value="Split_barrel_FMN-bd"/>
</dbReference>
<reference evidence="2 3" key="1">
    <citation type="submission" date="2020-08" db="EMBL/GenBank/DDBJ databases">
        <title>Plant Genome Project.</title>
        <authorList>
            <person name="Zhang R.-G."/>
        </authorList>
    </citation>
    <scope>NUCLEOTIDE SEQUENCE [LARGE SCALE GENOMIC DNA]</scope>
    <source>
        <tissue evidence="2">Rhizome</tissue>
    </source>
</reference>
<keyword evidence="3" id="KW-1185">Reference proteome</keyword>
<dbReference type="Gene3D" id="3.20.180.10">
    <property type="entry name" value="PNP-oxidase-like"/>
    <property type="match status" value="1"/>
</dbReference>
<dbReference type="AlphaFoldDB" id="A0A8J5FCF3"/>
<evidence type="ECO:0000313" key="3">
    <source>
        <dbReference type="Proteomes" id="UP000734854"/>
    </source>
</evidence>
<dbReference type="Gene3D" id="2.30.110.10">
    <property type="entry name" value="Electron Transport, Fmn-binding Protein, Chain A"/>
    <property type="match status" value="1"/>
</dbReference>
<dbReference type="PANTHER" id="PTHR37375:SF1">
    <property type="entry name" value="DUF2470 DOMAIN-CONTAINING PROTEIN"/>
    <property type="match status" value="1"/>
</dbReference>
<dbReference type="Proteomes" id="UP000734854">
    <property type="component" value="Unassembled WGS sequence"/>
</dbReference>
<evidence type="ECO:0000313" key="2">
    <source>
        <dbReference type="EMBL" id="KAG6482030.1"/>
    </source>
</evidence>
<protein>
    <recommendedName>
        <fullName evidence="1">CREG-like beta-barrel domain-containing protein</fullName>
    </recommendedName>
</protein>
<comment type="caution">
    <text evidence="2">The sequence shown here is derived from an EMBL/GenBank/DDBJ whole genome shotgun (WGS) entry which is preliminary data.</text>
</comment>
<dbReference type="PANTHER" id="PTHR37375">
    <property type="entry name" value="EXPRESSED PROTEIN"/>
    <property type="match status" value="1"/>
</dbReference>
<dbReference type="EMBL" id="JACMSC010000016">
    <property type="protein sequence ID" value="KAG6482030.1"/>
    <property type="molecule type" value="Genomic_DNA"/>
</dbReference>
<organism evidence="2 3">
    <name type="scientific">Zingiber officinale</name>
    <name type="common">Ginger</name>
    <name type="synonym">Amomum zingiber</name>
    <dbReference type="NCBI Taxonomy" id="94328"/>
    <lineage>
        <taxon>Eukaryota</taxon>
        <taxon>Viridiplantae</taxon>
        <taxon>Streptophyta</taxon>
        <taxon>Embryophyta</taxon>
        <taxon>Tracheophyta</taxon>
        <taxon>Spermatophyta</taxon>
        <taxon>Magnoliopsida</taxon>
        <taxon>Liliopsida</taxon>
        <taxon>Zingiberales</taxon>
        <taxon>Zingiberaceae</taxon>
        <taxon>Zingiber</taxon>
    </lineage>
</organism>
<dbReference type="SUPFAM" id="SSF50475">
    <property type="entry name" value="FMN-binding split barrel"/>
    <property type="match status" value="1"/>
</dbReference>
<sequence>MLGADPLWFPRVVVAFFAGRHIAGGFLRCRRGYRVRQEDLTADGKRVALPSPLCGPLVEIFGSVASSFSTPTWKTALCLGELTKAGTMAKSKAVALTFAERCKNIVAVNWQAHLNTIKADAKGSKQEIYTSKVHYISKRGKPYIWVQESDLHNMNAIIDERASLSVSSIIPGPLTQLLKSLKKFPARVALTGDIKLIEDDKVQVVVESLAKSVVSEHETVDQSSYSVSSLLSAAGTSCGSRSEHLQWLLKENSNYNIYKFNIRSCSYLDGNGGAHDVELNEVEVPKVDRLLPFSEKIIDGINQSQARRRALMLFCLEYYNTMARDAFILSIDHKGFDILAKVTEGVTSSSVNYRWKEFRFTFKEEAQDMEAFCNMLVELEEEALRRVKTYSGLG</sequence>
<name>A0A8J5FCF3_ZINOF</name>
<dbReference type="InterPro" id="IPR055343">
    <property type="entry name" value="CREG_beta-barrel"/>
</dbReference>
<dbReference type="Pfam" id="PF13883">
    <property type="entry name" value="CREG_beta-barrel"/>
    <property type="match status" value="1"/>
</dbReference>
<proteinExistence type="predicted"/>
<dbReference type="InterPro" id="IPR037119">
    <property type="entry name" value="Haem_oxidase_HugZ-like_sf"/>
</dbReference>
<gene>
    <name evidence="2" type="ORF">ZIOFF_058657</name>
</gene>